<dbReference type="InterPro" id="IPR038765">
    <property type="entry name" value="Papain-like_cys_pep_sf"/>
</dbReference>
<keyword evidence="4" id="KW-1185">Reference proteome</keyword>
<dbReference type="Pfam" id="PF00443">
    <property type="entry name" value="UCH"/>
    <property type="match status" value="1"/>
</dbReference>
<dbReference type="InterPro" id="IPR050164">
    <property type="entry name" value="Peptidase_C19"/>
</dbReference>
<dbReference type="GO" id="GO:0005634">
    <property type="term" value="C:nucleus"/>
    <property type="evidence" value="ECO:0007669"/>
    <property type="project" value="TreeGrafter"/>
</dbReference>
<dbReference type="CDD" id="cd02257">
    <property type="entry name" value="Peptidase_C19"/>
    <property type="match status" value="1"/>
</dbReference>
<feature type="compositionally biased region" description="Acidic residues" evidence="1">
    <location>
        <begin position="549"/>
        <end position="562"/>
    </location>
</feature>
<evidence type="ECO:0000313" key="3">
    <source>
        <dbReference type="EMBL" id="KIV94862.1"/>
    </source>
</evidence>
<sequence>MVQTRRERRAIEAAESGEELAQPAPKKAAPKRKTKGKKAPADVSESETTSTRKTPSPTSTTASTPDHLRLSTPTHSDTRVSFPPAPDYGIARRAAQQEAASVTQKMVPVGFVNDTGNVCFRNSAIVMLLASPRFMSWIQDRYKVCIDKAIAESGPKDYADAFVILYELWQSWSRAGKEANAASPQLIKQRMQDFWTHLQDHQDVGCYSWTADPEDDLADKIGDNQEDPQELLLFIFDVARHVREQYYGRAIPSQQEMVQIQFAERFGCSWCRSQPGKNIRIRDPRLVEDQGWGFAMSESEETVLLEDLIASDVKSVVPGRKCPECGQKADKQEAERDAYNKQNEIKRPPPPTREDYSWKRIWSLPEVLIVQLRRTGFNEDGLCKINTRIDIPEELDLTPHVDETLAGKKSAQYRLRAFVCHRGAPGAGHYIAWAWINNVWYRFNDEKVTKSTLVQARKEQNFKDPFTPYLLLFERVADADEEEPRAPSPEKQSSSKIETAQQTQATIGEREVTPLEELSLQPFPLSTYTNLPEPPASNPSRDKDGDKEGDNDEDDERDEDPEPEKGEGPPPGKAFISVVVEFNGETINFPKYLADDIPGTSENQTLSVTVTVENNDLQKATVSGSGSFPRQWGDLQSKPGGKDAAASKASPKNAMSLKRGAAEEPPHEPQGKRARSA</sequence>
<evidence type="ECO:0000313" key="4">
    <source>
        <dbReference type="Proteomes" id="UP000054302"/>
    </source>
</evidence>
<feature type="compositionally biased region" description="Low complexity" evidence="1">
    <location>
        <begin position="46"/>
        <end position="65"/>
    </location>
</feature>
<evidence type="ECO:0000256" key="1">
    <source>
        <dbReference type="SAM" id="MobiDB-lite"/>
    </source>
</evidence>
<dbReference type="InterPro" id="IPR001394">
    <property type="entry name" value="Peptidase_C19_UCH"/>
</dbReference>
<dbReference type="VEuPathDB" id="FungiDB:PV10_02586"/>
<dbReference type="GO" id="GO:0004843">
    <property type="term" value="F:cysteine-type deubiquitinase activity"/>
    <property type="evidence" value="ECO:0007669"/>
    <property type="project" value="InterPro"/>
</dbReference>
<dbReference type="RefSeq" id="XP_016226436.1">
    <property type="nucleotide sequence ID" value="XM_016366918.1"/>
</dbReference>
<dbReference type="HOGENOM" id="CLU_405980_0_0_1"/>
<reference evidence="3 4" key="1">
    <citation type="submission" date="2015-01" db="EMBL/GenBank/DDBJ databases">
        <title>The Genome Sequence of Exophiala mesophila CBS40295.</title>
        <authorList>
            <consortium name="The Broad Institute Genomics Platform"/>
            <person name="Cuomo C."/>
            <person name="de Hoog S."/>
            <person name="Gorbushina A."/>
            <person name="Stielow B."/>
            <person name="Teixiera M."/>
            <person name="Abouelleil A."/>
            <person name="Chapman S.B."/>
            <person name="Priest M."/>
            <person name="Young S.K."/>
            <person name="Wortman J."/>
            <person name="Nusbaum C."/>
            <person name="Birren B."/>
        </authorList>
    </citation>
    <scope>NUCLEOTIDE SEQUENCE [LARGE SCALE GENOMIC DNA]</scope>
    <source>
        <strain evidence="3 4">CBS 40295</strain>
    </source>
</reference>
<feature type="compositionally biased region" description="Polar residues" evidence="1">
    <location>
        <begin position="490"/>
        <end position="506"/>
    </location>
</feature>
<dbReference type="OrthoDB" id="289038at2759"/>
<feature type="compositionally biased region" description="Basic and acidic residues" evidence="1">
    <location>
        <begin position="660"/>
        <end position="671"/>
    </location>
</feature>
<dbReference type="PROSITE" id="PS50235">
    <property type="entry name" value="USP_3"/>
    <property type="match status" value="1"/>
</dbReference>
<dbReference type="SUPFAM" id="SSF54001">
    <property type="entry name" value="Cysteine proteinases"/>
    <property type="match status" value="1"/>
</dbReference>
<feature type="region of interest" description="Disordered" evidence="1">
    <location>
        <begin position="1"/>
        <end position="87"/>
    </location>
</feature>
<dbReference type="Gene3D" id="3.90.70.10">
    <property type="entry name" value="Cysteine proteinases"/>
    <property type="match status" value="1"/>
</dbReference>
<proteinExistence type="predicted"/>
<feature type="region of interest" description="Disordered" evidence="1">
    <location>
        <begin position="324"/>
        <end position="352"/>
    </location>
</feature>
<accession>A0A0D1ZJQ7</accession>
<dbReference type="GeneID" id="27320431"/>
<feature type="region of interest" description="Disordered" evidence="1">
    <location>
        <begin position="620"/>
        <end position="677"/>
    </location>
</feature>
<dbReference type="STRING" id="212818.A0A0D1ZJQ7"/>
<dbReference type="PROSITE" id="PS00973">
    <property type="entry name" value="USP_2"/>
    <property type="match status" value="1"/>
</dbReference>
<name>A0A0D1ZJQ7_EXOME</name>
<feature type="compositionally biased region" description="Basic residues" evidence="1">
    <location>
        <begin position="28"/>
        <end position="38"/>
    </location>
</feature>
<gene>
    <name evidence="3" type="ORF">PV10_02586</name>
</gene>
<dbReference type="InterPro" id="IPR018200">
    <property type="entry name" value="USP_CS"/>
</dbReference>
<dbReference type="InterPro" id="IPR028889">
    <property type="entry name" value="USP"/>
</dbReference>
<feature type="domain" description="USP" evidence="2">
    <location>
        <begin position="109"/>
        <end position="476"/>
    </location>
</feature>
<dbReference type="PANTHER" id="PTHR24006">
    <property type="entry name" value="UBIQUITIN CARBOXYL-TERMINAL HYDROLASE"/>
    <property type="match status" value="1"/>
</dbReference>
<dbReference type="Proteomes" id="UP000054302">
    <property type="component" value="Unassembled WGS sequence"/>
</dbReference>
<feature type="region of interest" description="Disordered" evidence="1">
    <location>
        <begin position="480"/>
        <end position="579"/>
    </location>
</feature>
<dbReference type="GO" id="GO:0005829">
    <property type="term" value="C:cytosol"/>
    <property type="evidence" value="ECO:0007669"/>
    <property type="project" value="TreeGrafter"/>
</dbReference>
<protein>
    <recommendedName>
        <fullName evidence="2">USP domain-containing protein</fullName>
    </recommendedName>
</protein>
<dbReference type="GO" id="GO:0016579">
    <property type="term" value="P:protein deubiquitination"/>
    <property type="evidence" value="ECO:0007669"/>
    <property type="project" value="InterPro"/>
</dbReference>
<dbReference type="AlphaFoldDB" id="A0A0D1ZJQ7"/>
<evidence type="ECO:0000259" key="2">
    <source>
        <dbReference type="PROSITE" id="PS50235"/>
    </source>
</evidence>
<dbReference type="EMBL" id="KN847521">
    <property type="protein sequence ID" value="KIV94862.1"/>
    <property type="molecule type" value="Genomic_DNA"/>
</dbReference>
<organism evidence="3 4">
    <name type="scientific">Exophiala mesophila</name>
    <name type="common">Black yeast-like fungus</name>
    <dbReference type="NCBI Taxonomy" id="212818"/>
    <lineage>
        <taxon>Eukaryota</taxon>
        <taxon>Fungi</taxon>
        <taxon>Dikarya</taxon>
        <taxon>Ascomycota</taxon>
        <taxon>Pezizomycotina</taxon>
        <taxon>Eurotiomycetes</taxon>
        <taxon>Chaetothyriomycetidae</taxon>
        <taxon>Chaetothyriales</taxon>
        <taxon>Herpotrichiellaceae</taxon>
        <taxon>Exophiala</taxon>
    </lineage>
</organism>